<name>A0A8S1R1V6_9CILI</name>
<sequence>MHEDSHRKTIWNSSTQPFQPLIVTDKKKIGSQVRFELPRQQYSEKIPQIGPKAPDGKKYLCPKPENEIRITSWNMHYIDVLCTERMFQNLIKHNNSLRGKKNIRNGAKPLGYRWIVKERNNKLLAMLAPKKMIFKIWRTKIR</sequence>
<keyword evidence="2" id="KW-1185">Reference proteome</keyword>
<gene>
    <name evidence="1" type="ORF">PSON_ATCC_30995.1.T1350019</name>
</gene>
<comment type="caution">
    <text evidence="1">The sequence shown here is derived from an EMBL/GenBank/DDBJ whole genome shotgun (WGS) entry which is preliminary data.</text>
</comment>
<evidence type="ECO:0000313" key="2">
    <source>
        <dbReference type="Proteomes" id="UP000692954"/>
    </source>
</evidence>
<organism evidence="1 2">
    <name type="scientific">Paramecium sonneborni</name>
    <dbReference type="NCBI Taxonomy" id="65129"/>
    <lineage>
        <taxon>Eukaryota</taxon>
        <taxon>Sar</taxon>
        <taxon>Alveolata</taxon>
        <taxon>Ciliophora</taxon>
        <taxon>Intramacronucleata</taxon>
        <taxon>Oligohymenophorea</taxon>
        <taxon>Peniculida</taxon>
        <taxon>Parameciidae</taxon>
        <taxon>Paramecium</taxon>
    </lineage>
</organism>
<reference evidence="1" key="1">
    <citation type="submission" date="2021-01" db="EMBL/GenBank/DDBJ databases">
        <authorList>
            <consortium name="Genoscope - CEA"/>
            <person name="William W."/>
        </authorList>
    </citation>
    <scope>NUCLEOTIDE SEQUENCE</scope>
</reference>
<dbReference type="EMBL" id="CAJJDN010000135">
    <property type="protein sequence ID" value="CAD8121878.1"/>
    <property type="molecule type" value="Genomic_DNA"/>
</dbReference>
<protein>
    <submittedName>
        <fullName evidence="1">Uncharacterized protein</fullName>
    </submittedName>
</protein>
<proteinExistence type="predicted"/>
<dbReference type="Proteomes" id="UP000692954">
    <property type="component" value="Unassembled WGS sequence"/>
</dbReference>
<evidence type="ECO:0000313" key="1">
    <source>
        <dbReference type="EMBL" id="CAD8121878.1"/>
    </source>
</evidence>
<accession>A0A8S1R1V6</accession>
<dbReference type="AlphaFoldDB" id="A0A8S1R1V6"/>